<dbReference type="Proteomes" id="UP000245783">
    <property type="component" value="Unassembled WGS sequence"/>
</dbReference>
<reference evidence="2 3" key="1">
    <citation type="journal article" date="2018" name="Mol. Biol. Evol.">
        <title>Broad Genomic Sampling Reveals a Smut Pathogenic Ancestry of the Fungal Clade Ustilaginomycotina.</title>
        <authorList>
            <person name="Kijpornyongpan T."/>
            <person name="Mondo S.J."/>
            <person name="Barry K."/>
            <person name="Sandor L."/>
            <person name="Lee J."/>
            <person name="Lipzen A."/>
            <person name="Pangilinan J."/>
            <person name="LaButti K."/>
            <person name="Hainaut M."/>
            <person name="Henrissat B."/>
            <person name="Grigoriev I.V."/>
            <person name="Spatafora J.W."/>
            <person name="Aime M.C."/>
        </authorList>
    </citation>
    <scope>NUCLEOTIDE SEQUENCE [LARGE SCALE GENOMIC DNA]</scope>
    <source>
        <strain evidence="2 3">MCA 4658</strain>
    </source>
</reference>
<evidence type="ECO:0000313" key="2">
    <source>
        <dbReference type="EMBL" id="PWN44349.1"/>
    </source>
</evidence>
<dbReference type="AlphaFoldDB" id="A0A316W3Q9"/>
<feature type="region of interest" description="Disordered" evidence="1">
    <location>
        <begin position="177"/>
        <end position="207"/>
    </location>
</feature>
<keyword evidence="3" id="KW-1185">Reference proteome</keyword>
<proteinExistence type="predicted"/>
<dbReference type="RefSeq" id="XP_025371509.1">
    <property type="nucleotide sequence ID" value="XM_025515602.1"/>
</dbReference>
<dbReference type="GeneID" id="37037472"/>
<gene>
    <name evidence="2" type="ORF">IE81DRAFT_340192</name>
</gene>
<evidence type="ECO:0000313" key="3">
    <source>
        <dbReference type="Proteomes" id="UP000245783"/>
    </source>
</evidence>
<feature type="region of interest" description="Disordered" evidence="1">
    <location>
        <begin position="398"/>
        <end position="418"/>
    </location>
</feature>
<dbReference type="EMBL" id="KZ819362">
    <property type="protein sequence ID" value="PWN44349.1"/>
    <property type="molecule type" value="Genomic_DNA"/>
</dbReference>
<evidence type="ECO:0000256" key="1">
    <source>
        <dbReference type="SAM" id="MobiDB-lite"/>
    </source>
</evidence>
<feature type="compositionally biased region" description="Basic and acidic residues" evidence="1">
    <location>
        <begin position="179"/>
        <end position="207"/>
    </location>
</feature>
<sequence length="436" mass="47645">MFTASLLPQFYQHPSSILAETMIDRATLTVVTKLRADAFGINDERAFVLNGKVPNVAKAPHFECSRGRWAAESTSLWASLNDRCPQGVGSATREKRRKVILLATKLTMLSNFRSLLRWTRKSAVGCGAGRVSQTDDCAIQLQAPALPGVPGKQETVRGSSKSSVALLGCSEGLPALQGRRHETRETRPDADARSVGRNKDSMDRPSKDAVACSCSTAEVSSKHLEQRNRYGHMSVLRPLPIAASCQTVGVQFSSGAGSLICEWWGFVVAFENLTDEGIVGGYKTLDPYGGDRVVCDRSHRWFARPSSGAEAVEAMGGNKKGRKGEGPVAFDLRGSRGVGGRRPTSQGQDCCSDKPRVRERALLRTLPKSDSGRAESLRGVDSAWRYLAALPPAMYHCRTQKPDESPRVEHPERSRRETTQARLARGLLELHVNMSR</sequence>
<protein>
    <submittedName>
        <fullName evidence="2">Uncharacterized protein</fullName>
    </submittedName>
</protein>
<feature type="compositionally biased region" description="Basic and acidic residues" evidence="1">
    <location>
        <begin position="400"/>
        <end position="418"/>
    </location>
</feature>
<accession>A0A316W3Q9</accession>
<name>A0A316W3Q9_9BASI</name>
<dbReference type="InParanoid" id="A0A316W3Q9"/>
<organism evidence="2 3">
    <name type="scientific">Ceraceosorus guamensis</name>
    <dbReference type="NCBI Taxonomy" id="1522189"/>
    <lineage>
        <taxon>Eukaryota</taxon>
        <taxon>Fungi</taxon>
        <taxon>Dikarya</taxon>
        <taxon>Basidiomycota</taxon>
        <taxon>Ustilaginomycotina</taxon>
        <taxon>Exobasidiomycetes</taxon>
        <taxon>Ceraceosorales</taxon>
        <taxon>Ceraceosoraceae</taxon>
        <taxon>Ceraceosorus</taxon>
    </lineage>
</organism>